<evidence type="ECO:0000256" key="1">
    <source>
        <dbReference type="SAM" id="SignalP"/>
    </source>
</evidence>
<dbReference type="AlphaFoldDB" id="A0A226ETU1"/>
<dbReference type="Proteomes" id="UP000198287">
    <property type="component" value="Unassembled WGS sequence"/>
</dbReference>
<name>A0A226ETU1_FOLCA</name>
<feature type="signal peptide" evidence="1">
    <location>
        <begin position="1"/>
        <end position="30"/>
    </location>
</feature>
<comment type="caution">
    <text evidence="2">The sequence shown here is derived from an EMBL/GenBank/DDBJ whole genome shotgun (WGS) entry which is preliminary data.</text>
</comment>
<sequence length="340" mass="37417">MKGQKNTVLANNVLLLWSGLLLFLSPLITSQQEYLVAVEAGSKLPQTLAHSVAAYDGNDTIYVFGGYNETCPPSYLSDQILRYTVSTDSIEVAARFPKGLCYGAVTSDNEGAYYFFGGYDEFEQSLAIYKFSSISGTVSQVSFLPNGVIQTASFQSNSKTSYVFGGGLVATSIIKFDTETDTITDVIPMPVEYDQMLSFWDNVNQVAYIFGSRRPTPGAEPVMVFSPESNEITTLTNFTFYEFEYPTRGVMTTDGIYGYGVGGFFPYDSIMQFHLQSLETKYVPVLNHPGANGTEFWGAGAAYVNSLNRIYFFGGVSYKSGGDSNFNDKIWFIDLSPLDG</sequence>
<feature type="chain" id="PRO_5012782071" evidence="1">
    <location>
        <begin position="31"/>
        <end position="340"/>
    </location>
</feature>
<keyword evidence="1" id="KW-0732">Signal</keyword>
<dbReference type="EMBL" id="LNIX01000002">
    <property type="protein sequence ID" value="OXA60567.1"/>
    <property type="molecule type" value="Genomic_DNA"/>
</dbReference>
<evidence type="ECO:0000313" key="2">
    <source>
        <dbReference type="EMBL" id="OXA60567.1"/>
    </source>
</evidence>
<accession>A0A226ETU1</accession>
<organism evidence="2 3">
    <name type="scientific">Folsomia candida</name>
    <name type="common">Springtail</name>
    <dbReference type="NCBI Taxonomy" id="158441"/>
    <lineage>
        <taxon>Eukaryota</taxon>
        <taxon>Metazoa</taxon>
        <taxon>Ecdysozoa</taxon>
        <taxon>Arthropoda</taxon>
        <taxon>Hexapoda</taxon>
        <taxon>Collembola</taxon>
        <taxon>Entomobryomorpha</taxon>
        <taxon>Isotomoidea</taxon>
        <taxon>Isotomidae</taxon>
        <taxon>Proisotominae</taxon>
        <taxon>Folsomia</taxon>
    </lineage>
</organism>
<protein>
    <submittedName>
        <fullName evidence="2">Uncharacterized protein</fullName>
    </submittedName>
</protein>
<dbReference type="InterPro" id="IPR015915">
    <property type="entry name" value="Kelch-typ_b-propeller"/>
</dbReference>
<dbReference type="SUPFAM" id="SSF50965">
    <property type="entry name" value="Galactose oxidase, central domain"/>
    <property type="match status" value="1"/>
</dbReference>
<dbReference type="Gene3D" id="2.120.10.80">
    <property type="entry name" value="Kelch-type beta propeller"/>
    <property type="match status" value="1"/>
</dbReference>
<reference evidence="2 3" key="1">
    <citation type="submission" date="2015-12" db="EMBL/GenBank/DDBJ databases">
        <title>The genome of Folsomia candida.</title>
        <authorList>
            <person name="Faddeeva A."/>
            <person name="Derks M.F."/>
            <person name="Anvar Y."/>
            <person name="Smit S."/>
            <person name="Van Straalen N."/>
            <person name="Roelofs D."/>
        </authorList>
    </citation>
    <scope>NUCLEOTIDE SEQUENCE [LARGE SCALE GENOMIC DNA]</scope>
    <source>
        <strain evidence="2 3">VU population</strain>
        <tissue evidence="2">Whole body</tissue>
    </source>
</reference>
<dbReference type="InterPro" id="IPR011043">
    <property type="entry name" value="Gal_Oxase/kelch_b-propeller"/>
</dbReference>
<keyword evidence="3" id="KW-1185">Reference proteome</keyword>
<evidence type="ECO:0000313" key="3">
    <source>
        <dbReference type="Proteomes" id="UP000198287"/>
    </source>
</evidence>
<gene>
    <name evidence="2" type="ORF">Fcan01_04817</name>
</gene>
<proteinExistence type="predicted"/>